<comment type="caution">
    <text evidence="1">The sequence shown here is derived from an EMBL/GenBank/DDBJ whole genome shotgun (WGS) entry which is preliminary data.</text>
</comment>
<organism evidence="1 2">
    <name type="scientific">Gordonia rhizosphera NBRC 16068</name>
    <dbReference type="NCBI Taxonomy" id="1108045"/>
    <lineage>
        <taxon>Bacteria</taxon>
        <taxon>Bacillati</taxon>
        <taxon>Actinomycetota</taxon>
        <taxon>Actinomycetes</taxon>
        <taxon>Mycobacteriales</taxon>
        <taxon>Gordoniaceae</taxon>
        <taxon>Gordonia</taxon>
    </lineage>
</organism>
<dbReference type="PANTHER" id="PTHR33428">
    <property type="entry name" value="CHLOROPHYLLASE-2, CHLOROPLASTIC"/>
    <property type="match status" value="1"/>
</dbReference>
<protein>
    <submittedName>
        <fullName evidence="1">Uncharacterized protein</fullName>
    </submittedName>
</protein>
<dbReference type="EMBL" id="BAHC01000072">
    <property type="protein sequence ID" value="GAB89827.1"/>
    <property type="molecule type" value="Genomic_DNA"/>
</dbReference>
<evidence type="ECO:0000313" key="1">
    <source>
        <dbReference type="EMBL" id="GAB89827.1"/>
    </source>
</evidence>
<name>K6WCC6_9ACTN</name>
<dbReference type="PANTHER" id="PTHR33428:SF14">
    <property type="entry name" value="CARBOXYLESTERASE TYPE B DOMAIN-CONTAINING PROTEIN"/>
    <property type="match status" value="1"/>
</dbReference>
<dbReference type="InterPro" id="IPR017395">
    <property type="entry name" value="Chlorophyllase-like"/>
</dbReference>
<evidence type="ECO:0000313" key="2">
    <source>
        <dbReference type="Proteomes" id="UP000008363"/>
    </source>
</evidence>
<dbReference type="STRING" id="1108045.GORHZ_072_00030"/>
<dbReference type="AlphaFoldDB" id="K6WCC6"/>
<gene>
    <name evidence="1" type="ORF">GORHZ_072_00030</name>
</gene>
<accession>K6WCC6</accession>
<dbReference type="Gene3D" id="3.40.50.1820">
    <property type="entry name" value="alpha/beta hydrolase"/>
    <property type="match status" value="1"/>
</dbReference>
<dbReference type="InterPro" id="IPR029058">
    <property type="entry name" value="AB_hydrolase_fold"/>
</dbReference>
<keyword evidence="2" id="KW-1185">Reference proteome</keyword>
<proteinExistence type="predicted"/>
<dbReference type="ESTHER" id="9actn-k6wcc6">
    <property type="family name" value="Chlorophyllase"/>
</dbReference>
<sequence>MLSEVTRRGPHRVLRGDLGIVGMPGQVFAPNSGRGLPAVAFGHAWRADHRRYRDLLWHLASWGFVVVAPDGNSGVLASDAGHAADLRAALGIVSHVTLGLGAVTVDPDRIGLAGHGFGASAAVLAAADEQILGQPAPAVTGVAALFPAPTTSILRPAAELVRAPGLIVAGAAELDTIDANALPLAKVCGGDVVLRTVSKGSAVGLLERRTIGSYLGVSNGADRGLHALVRAVCTGFLLHTVAGDREYQAFADPAATFKRLGVVDLDHPPVTEVDPISRLLGAKPHKRRALKH</sequence>
<reference evidence="1 2" key="1">
    <citation type="submission" date="2012-08" db="EMBL/GenBank/DDBJ databases">
        <title>Whole genome shotgun sequence of Gordonia rhizosphera NBRC 16068.</title>
        <authorList>
            <person name="Takarada H."/>
            <person name="Isaki S."/>
            <person name="Hosoyama A."/>
            <person name="Tsuchikane K."/>
            <person name="Katsumata H."/>
            <person name="Baba S."/>
            <person name="Ohji S."/>
            <person name="Yamazaki S."/>
            <person name="Fujita N."/>
        </authorList>
    </citation>
    <scope>NUCLEOTIDE SEQUENCE [LARGE SCALE GENOMIC DNA]</scope>
    <source>
        <strain evidence="1 2">NBRC 16068</strain>
    </source>
</reference>
<dbReference type="SUPFAM" id="SSF53474">
    <property type="entry name" value="alpha/beta-Hydrolases"/>
    <property type="match status" value="1"/>
</dbReference>
<dbReference type="Proteomes" id="UP000008363">
    <property type="component" value="Unassembled WGS sequence"/>
</dbReference>
<dbReference type="Pfam" id="PF07224">
    <property type="entry name" value="Chlorophyllase"/>
    <property type="match status" value="1"/>
</dbReference>
<dbReference type="eggNOG" id="COG1073">
    <property type="taxonomic scope" value="Bacteria"/>
</dbReference>